<dbReference type="Proteomes" id="UP000440578">
    <property type="component" value="Unassembled WGS sequence"/>
</dbReference>
<dbReference type="AlphaFoldDB" id="A0A6A4V5I2"/>
<comment type="caution">
    <text evidence="1">The sequence shown here is derived from an EMBL/GenBank/DDBJ whole genome shotgun (WGS) entry which is preliminary data.</text>
</comment>
<dbReference type="OrthoDB" id="10069580at2759"/>
<evidence type="ECO:0000313" key="2">
    <source>
        <dbReference type="Proteomes" id="UP000440578"/>
    </source>
</evidence>
<dbReference type="EMBL" id="VIIS01001996">
    <property type="protein sequence ID" value="KAF0289856.1"/>
    <property type="molecule type" value="Genomic_DNA"/>
</dbReference>
<proteinExistence type="predicted"/>
<gene>
    <name evidence="1" type="primary">ZNF512B_0</name>
    <name evidence="1" type="ORF">FJT64_011939</name>
</gene>
<organism evidence="1 2">
    <name type="scientific">Amphibalanus amphitrite</name>
    <name type="common">Striped barnacle</name>
    <name type="synonym">Balanus amphitrite</name>
    <dbReference type="NCBI Taxonomy" id="1232801"/>
    <lineage>
        <taxon>Eukaryota</taxon>
        <taxon>Metazoa</taxon>
        <taxon>Ecdysozoa</taxon>
        <taxon>Arthropoda</taxon>
        <taxon>Crustacea</taxon>
        <taxon>Multicrustacea</taxon>
        <taxon>Cirripedia</taxon>
        <taxon>Thoracica</taxon>
        <taxon>Thoracicalcarea</taxon>
        <taxon>Balanomorpha</taxon>
        <taxon>Balanoidea</taxon>
        <taxon>Balanidae</taxon>
        <taxon>Amphibalaninae</taxon>
        <taxon>Amphibalanus</taxon>
    </lineage>
</organism>
<name>A0A6A4V5I2_AMPAM</name>
<evidence type="ECO:0000313" key="1">
    <source>
        <dbReference type="EMBL" id="KAF0289856.1"/>
    </source>
</evidence>
<sequence length="318" mass="34552">MELDTGATLSVCSDAGFRQLWPCGGPKLEPCSVKLKTYSEQPEGLDENIELADDFSGGQVDILIGTDQYYKVVLRDCVAPVSLVLAVASVSQAFIVGNPYRGFQTHHIGFKPVRHIVNHRPVPVPVPVPHKVYNPVPVYREVYSTAVNRVPVPVRVPRPVRVPVPVDVPRPVPVYRPVDVLKPVPVENHHLLVRKVGVPLSTIGAGYQPVRHVVNHRPVPVPVPVPQKVYNPVPVYREVYSTAVNRVPVPVRVPRPVRVPVPVDIPRPVPVPVPVNVPRPIPVQNHHFLLRKVGVPVSAVGGGYPVAPVAAAAGGYVG</sequence>
<reference evidence="1 2" key="1">
    <citation type="submission" date="2019-07" db="EMBL/GenBank/DDBJ databases">
        <title>Draft genome assembly of a fouling barnacle, Amphibalanus amphitrite (Darwin, 1854): The first reference genome for Thecostraca.</title>
        <authorList>
            <person name="Kim W."/>
        </authorList>
    </citation>
    <scope>NUCLEOTIDE SEQUENCE [LARGE SCALE GENOMIC DNA]</scope>
    <source>
        <strain evidence="1">SNU_AA5</strain>
        <tissue evidence="1">Soma without cirri and trophi</tissue>
    </source>
</reference>
<keyword evidence="2" id="KW-1185">Reference proteome</keyword>
<accession>A0A6A4V5I2</accession>
<protein>
    <submittedName>
        <fullName evidence="1">Zinc finger protein 512B</fullName>
    </submittedName>
</protein>